<reference evidence="3 4" key="1">
    <citation type="submission" date="2019-10" db="EMBL/GenBank/DDBJ databases">
        <authorList>
            <person name="Palmer J.M."/>
        </authorList>
    </citation>
    <scope>NUCLEOTIDE SEQUENCE [LARGE SCALE GENOMIC DNA]</scope>
    <source>
        <strain evidence="3 4">TWF718</strain>
    </source>
</reference>
<gene>
    <name evidence="3" type="ORF">TWF718_008314</name>
</gene>
<comment type="caution">
    <text evidence="3">The sequence shown here is derived from an EMBL/GenBank/DDBJ whole genome shotgun (WGS) entry which is preliminary data.</text>
</comment>
<evidence type="ECO:0000313" key="4">
    <source>
        <dbReference type="Proteomes" id="UP001313282"/>
    </source>
</evidence>
<protein>
    <submittedName>
        <fullName evidence="3">Uncharacterized protein</fullName>
    </submittedName>
</protein>
<sequence>MRPTTILLATAAAVYAQNSVIEEYGQRYDFWLNPPSRCSNTGCSATKCGSGQCQFGVSCGTWAGKANSCCEVRHAGKTSDCAEFKDVLEDFSFTSDGDAAILTEPGMQTCGENEAFLLSNQQDRTRSYCCPFGQDGVVSVDYGEFLNNLTIVGVRCIPRVKVETGDTPSTGTPTTTGGTGSPASTSSGSTASSSPNAANTLKNVFALVPIALMALTAL</sequence>
<dbReference type="EMBL" id="JAVHNR010000005">
    <property type="protein sequence ID" value="KAK6342936.1"/>
    <property type="molecule type" value="Genomic_DNA"/>
</dbReference>
<evidence type="ECO:0000256" key="1">
    <source>
        <dbReference type="SAM" id="MobiDB-lite"/>
    </source>
</evidence>
<evidence type="ECO:0000256" key="2">
    <source>
        <dbReference type="SAM" id="SignalP"/>
    </source>
</evidence>
<keyword evidence="4" id="KW-1185">Reference proteome</keyword>
<evidence type="ECO:0000313" key="3">
    <source>
        <dbReference type="EMBL" id="KAK6342936.1"/>
    </source>
</evidence>
<organism evidence="3 4">
    <name type="scientific">Orbilia javanica</name>
    <dbReference type="NCBI Taxonomy" id="47235"/>
    <lineage>
        <taxon>Eukaryota</taxon>
        <taxon>Fungi</taxon>
        <taxon>Dikarya</taxon>
        <taxon>Ascomycota</taxon>
        <taxon>Pezizomycotina</taxon>
        <taxon>Orbiliomycetes</taxon>
        <taxon>Orbiliales</taxon>
        <taxon>Orbiliaceae</taxon>
        <taxon>Orbilia</taxon>
    </lineage>
</organism>
<name>A0AAN8MQ42_9PEZI</name>
<dbReference type="Proteomes" id="UP001313282">
    <property type="component" value="Unassembled WGS sequence"/>
</dbReference>
<accession>A0AAN8MQ42</accession>
<proteinExistence type="predicted"/>
<feature type="region of interest" description="Disordered" evidence="1">
    <location>
        <begin position="162"/>
        <end position="195"/>
    </location>
</feature>
<feature type="signal peptide" evidence="2">
    <location>
        <begin position="1"/>
        <end position="16"/>
    </location>
</feature>
<keyword evidence="2" id="KW-0732">Signal</keyword>
<feature type="compositionally biased region" description="Low complexity" evidence="1">
    <location>
        <begin position="167"/>
        <end position="195"/>
    </location>
</feature>
<dbReference type="AlphaFoldDB" id="A0AAN8MQ42"/>
<feature type="chain" id="PRO_5043040893" evidence="2">
    <location>
        <begin position="17"/>
        <end position="218"/>
    </location>
</feature>